<dbReference type="STRING" id="1300349.I603_0294"/>
<dbReference type="EMBL" id="LZYB01000001">
    <property type="protein sequence ID" value="OBV12163.1"/>
    <property type="molecule type" value="Genomic_DNA"/>
</dbReference>
<evidence type="ECO:0000313" key="3">
    <source>
        <dbReference type="Proteomes" id="UP000092484"/>
    </source>
</evidence>
<reference evidence="2 3" key="1">
    <citation type="submission" date="2016-06" db="EMBL/GenBank/DDBJ databases">
        <title>Genome sequence of Porphyrobacter dokdonensis DSW-74.</title>
        <authorList>
            <person name="Kim J.F."/>
            <person name="Song J.Y."/>
        </authorList>
    </citation>
    <scope>NUCLEOTIDE SEQUENCE [LARGE SCALE GENOMIC DNA]</scope>
    <source>
        <strain evidence="2 3">DSW-74</strain>
    </source>
</reference>
<name>A0A1A7BHY1_9SPHN</name>
<dbReference type="RefSeq" id="WP_068862039.1">
    <property type="nucleotide sequence ID" value="NZ_LZYB01000001.1"/>
</dbReference>
<sequence>MKAGIVLAALPLASGSLAEAPHPATPSVGAPNPAAVFCIEEGGQHIIVGANGQQRGICRFSDGHEVDAWQFFPESHGVGEARVINPAAQFCLAGGGRYRVERTPAGDVGLCTPAGGAEIDAWQFYRNAQRGGTMALGNPAARFCIAQGGSYRIARTTEGDRGYCSPPGGTEIDAWQHFRQQMGASQGRDN</sequence>
<dbReference type="PANTHER" id="PTHR38008">
    <property type="entry name" value="HEMOLYSIN-RELATED"/>
    <property type="match status" value="1"/>
</dbReference>
<organism evidence="2 3">
    <name type="scientific">Erythrobacter dokdonensis DSW-74</name>
    <dbReference type="NCBI Taxonomy" id="1300349"/>
    <lineage>
        <taxon>Bacteria</taxon>
        <taxon>Pseudomonadati</taxon>
        <taxon>Pseudomonadota</taxon>
        <taxon>Alphaproteobacteria</taxon>
        <taxon>Sphingomonadales</taxon>
        <taxon>Erythrobacteraceae</taxon>
        <taxon>Erythrobacter/Porphyrobacter group</taxon>
        <taxon>Erythrobacter</taxon>
    </lineage>
</organism>
<dbReference type="Pfam" id="PF03891">
    <property type="entry name" value="DUF333"/>
    <property type="match status" value="3"/>
</dbReference>
<dbReference type="PANTHER" id="PTHR38008:SF2">
    <property type="entry name" value="HEMOLYSIN"/>
    <property type="match status" value="1"/>
</dbReference>
<keyword evidence="3" id="KW-1185">Reference proteome</keyword>
<feature type="chain" id="PRO_5008354996" evidence="1">
    <location>
        <begin position="19"/>
        <end position="190"/>
    </location>
</feature>
<keyword evidence="1" id="KW-0732">Signal</keyword>
<proteinExistence type="predicted"/>
<dbReference type="AlphaFoldDB" id="A0A1A7BHY1"/>
<gene>
    <name evidence="2" type="ORF">I603_0294</name>
</gene>
<comment type="caution">
    <text evidence="2">The sequence shown here is derived from an EMBL/GenBank/DDBJ whole genome shotgun (WGS) entry which is preliminary data.</text>
</comment>
<dbReference type="Proteomes" id="UP000092484">
    <property type="component" value="Unassembled WGS sequence"/>
</dbReference>
<feature type="signal peptide" evidence="1">
    <location>
        <begin position="1"/>
        <end position="18"/>
    </location>
</feature>
<accession>A0A1A7BHY1</accession>
<evidence type="ECO:0000256" key="1">
    <source>
        <dbReference type="SAM" id="SignalP"/>
    </source>
</evidence>
<dbReference type="InterPro" id="IPR005590">
    <property type="entry name" value="DUF333"/>
</dbReference>
<evidence type="ECO:0000313" key="2">
    <source>
        <dbReference type="EMBL" id="OBV12163.1"/>
    </source>
</evidence>
<protein>
    <submittedName>
        <fullName evidence="2">Hemolysin</fullName>
    </submittedName>
</protein>